<dbReference type="Proteomes" id="UP000602395">
    <property type="component" value="Unassembled WGS sequence"/>
</dbReference>
<comment type="caution">
    <text evidence="3">The sequence shown here is derived from an EMBL/GenBank/DDBJ whole genome shotgun (WGS) entry which is preliminary data.</text>
</comment>
<dbReference type="SUPFAM" id="SSF54637">
    <property type="entry name" value="Thioesterase/thiol ester dehydrase-isomerase"/>
    <property type="match status" value="1"/>
</dbReference>
<keyword evidence="4" id="KW-1185">Reference proteome</keyword>
<sequence>MATLATVKHAPDITYADDLQVGDRYPLDTYTVTESEVIDYATAWDPQSFHIDKEIAEAGAYGGLIASGIHTLAIYQRLAVSGVFGGWSVIAGKSLTDVRFLRPVRPDDTLTGSIVIEAIDFDERGRALVTTRAELVNQRGERVMTLVVEAFVRVQP</sequence>
<evidence type="ECO:0000313" key="4">
    <source>
        <dbReference type="Proteomes" id="UP000602395"/>
    </source>
</evidence>
<protein>
    <submittedName>
        <fullName evidence="3">MaoC family dehydratase N-terminal domain-containing protein</fullName>
    </submittedName>
</protein>
<comment type="similarity">
    <text evidence="1">Belongs to the enoyl-CoA hydratase/isomerase family.</text>
</comment>
<proteinExistence type="inferred from homology"/>
<dbReference type="Gene3D" id="3.10.129.10">
    <property type="entry name" value="Hotdog Thioesterase"/>
    <property type="match status" value="1"/>
</dbReference>
<dbReference type="PANTHER" id="PTHR43664">
    <property type="entry name" value="MONOAMINE OXIDASE-RELATED"/>
    <property type="match status" value="1"/>
</dbReference>
<reference evidence="3 4" key="1">
    <citation type="submission" date="2020-09" db="EMBL/GenBank/DDBJ databases">
        <title>Novel species in genus Gordonia.</title>
        <authorList>
            <person name="Zhang G."/>
        </authorList>
    </citation>
    <scope>NUCLEOTIDE SEQUENCE [LARGE SCALE GENOMIC DNA]</scope>
    <source>
        <strain evidence="3 4">ON-33</strain>
    </source>
</reference>
<dbReference type="InterPro" id="IPR052342">
    <property type="entry name" value="MCH/BMMD"/>
</dbReference>
<dbReference type="EMBL" id="JACWMS010000002">
    <property type="protein sequence ID" value="MBD1319661.1"/>
    <property type="molecule type" value="Genomic_DNA"/>
</dbReference>
<dbReference type="InterPro" id="IPR002539">
    <property type="entry name" value="MaoC-like_dom"/>
</dbReference>
<evidence type="ECO:0000259" key="2">
    <source>
        <dbReference type="Pfam" id="PF01575"/>
    </source>
</evidence>
<dbReference type="PANTHER" id="PTHR43664:SF1">
    <property type="entry name" value="BETA-METHYLMALYL-COA DEHYDRATASE"/>
    <property type="match status" value="1"/>
</dbReference>
<accession>A0ABR7WA15</accession>
<dbReference type="Pfam" id="PF01575">
    <property type="entry name" value="MaoC_dehydratas"/>
    <property type="match status" value="1"/>
</dbReference>
<gene>
    <name evidence="3" type="ORF">IDF66_08670</name>
</gene>
<dbReference type="InterPro" id="IPR029069">
    <property type="entry name" value="HotDog_dom_sf"/>
</dbReference>
<feature type="domain" description="MaoC-like" evidence="2">
    <location>
        <begin position="28"/>
        <end position="119"/>
    </location>
</feature>
<evidence type="ECO:0000313" key="3">
    <source>
        <dbReference type="EMBL" id="MBD1319661.1"/>
    </source>
</evidence>
<evidence type="ECO:0000256" key="1">
    <source>
        <dbReference type="ARBA" id="ARBA00005254"/>
    </source>
</evidence>
<organism evidence="3 4">
    <name type="scientific">Gordonia hankookensis</name>
    <dbReference type="NCBI Taxonomy" id="589403"/>
    <lineage>
        <taxon>Bacteria</taxon>
        <taxon>Bacillati</taxon>
        <taxon>Actinomycetota</taxon>
        <taxon>Actinomycetes</taxon>
        <taxon>Mycobacteriales</taxon>
        <taxon>Gordoniaceae</taxon>
        <taxon>Gordonia</taxon>
    </lineage>
</organism>
<name>A0ABR7WA15_9ACTN</name>